<reference evidence="2 3" key="1">
    <citation type="submission" date="2020-09" db="EMBL/GenBank/DDBJ databases">
        <title>De no assembly of potato wild relative species, Solanum commersonii.</title>
        <authorList>
            <person name="Cho K."/>
        </authorList>
    </citation>
    <scope>NUCLEOTIDE SEQUENCE [LARGE SCALE GENOMIC DNA]</scope>
    <source>
        <strain evidence="2">LZ3.2</strain>
        <tissue evidence="2">Leaf</tissue>
    </source>
</reference>
<sequence length="76" mass="8346">MNKLETFTPGESSHVPTCPLGLDARNKGIEESLSKSKFQKEKQSASVAALSVQQLQFIITNTIRAQYGGTRQSSLY</sequence>
<name>A0A9J5ZBV8_SOLCO</name>
<dbReference type="OrthoDB" id="1729438at2759"/>
<proteinExistence type="predicted"/>
<evidence type="ECO:0000256" key="1">
    <source>
        <dbReference type="SAM" id="MobiDB-lite"/>
    </source>
</evidence>
<gene>
    <name evidence="2" type="ORF">H5410_019671</name>
</gene>
<evidence type="ECO:0000313" key="3">
    <source>
        <dbReference type="Proteomes" id="UP000824120"/>
    </source>
</evidence>
<evidence type="ECO:0000313" key="2">
    <source>
        <dbReference type="EMBL" id="KAG5608390.1"/>
    </source>
</evidence>
<feature type="region of interest" description="Disordered" evidence="1">
    <location>
        <begin position="1"/>
        <end position="20"/>
    </location>
</feature>
<organism evidence="2 3">
    <name type="scientific">Solanum commersonii</name>
    <name type="common">Commerson's wild potato</name>
    <name type="synonym">Commerson's nightshade</name>
    <dbReference type="NCBI Taxonomy" id="4109"/>
    <lineage>
        <taxon>Eukaryota</taxon>
        <taxon>Viridiplantae</taxon>
        <taxon>Streptophyta</taxon>
        <taxon>Embryophyta</taxon>
        <taxon>Tracheophyta</taxon>
        <taxon>Spermatophyta</taxon>
        <taxon>Magnoliopsida</taxon>
        <taxon>eudicotyledons</taxon>
        <taxon>Gunneridae</taxon>
        <taxon>Pentapetalae</taxon>
        <taxon>asterids</taxon>
        <taxon>lamiids</taxon>
        <taxon>Solanales</taxon>
        <taxon>Solanaceae</taxon>
        <taxon>Solanoideae</taxon>
        <taxon>Solaneae</taxon>
        <taxon>Solanum</taxon>
    </lineage>
</organism>
<accession>A0A9J5ZBV8</accession>
<dbReference type="AlphaFoldDB" id="A0A9J5ZBV8"/>
<dbReference type="Proteomes" id="UP000824120">
    <property type="component" value="Chromosome 4"/>
</dbReference>
<protein>
    <submittedName>
        <fullName evidence="2">Uncharacterized protein</fullName>
    </submittedName>
</protein>
<keyword evidence="3" id="KW-1185">Reference proteome</keyword>
<comment type="caution">
    <text evidence="2">The sequence shown here is derived from an EMBL/GenBank/DDBJ whole genome shotgun (WGS) entry which is preliminary data.</text>
</comment>
<dbReference type="EMBL" id="JACXVP010000004">
    <property type="protein sequence ID" value="KAG5608390.1"/>
    <property type="molecule type" value="Genomic_DNA"/>
</dbReference>